<keyword evidence="4" id="KW-1185">Reference proteome</keyword>
<dbReference type="VEuPathDB" id="VectorBase:CQUJHB015445"/>
<gene>
    <name evidence="3" type="primary">6049553</name>
    <name evidence="2" type="ORF">CpipJ_CPIJ016022</name>
</gene>
<dbReference type="KEGG" id="cqu:CpipJ_CPIJ016022"/>
<reference evidence="2" key="1">
    <citation type="submission" date="2007-03" db="EMBL/GenBank/DDBJ databases">
        <title>Annotation of Culex pipiens quinquefasciatus.</title>
        <authorList>
            <consortium name="The Broad Institute Genome Sequencing Platform"/>
            <person name="Atkinson P.W."/>
            <person name="Hemingway J."/>
            <person name="Christensen B.M."/>
            <person name="Higgs S."/>
            <person name="Kodira C."/>
            <person name="Hannick L."/>
            <person name="Megy K."/>
            <person name="O'Leary S."/>
            <person name="Pearson M."/>
            <person name="Haas B.J."/>
            <person name="Mauceli E."/>
            <person name="Wortman J.R."/>
            <person name="Lee N.H."/>
            <person name="Guigo R."/>
            <person name="Stanke M."/>
            <person name="Alvarado L."/>
            <person name="Amedeo P."/>
            <person name="Antoine C.H."/>
            <person name="Arensburger P."/>
            <person name="Bidwell S.L."/>
            <person name="Crawford M."/>
            <person name="Camaro F."/>
            <person name="Devon K."/>
            <person name="Engels R."/>
            <person name="Hammond M."/>
            <person name="Howarth C."/>
            <person name="Koehrsen M."/>
            <person name="Lawson D."/>
            <person name="Montgomery P."/>
            <person name="Nene V."/>
            <person name="Nusbaum C."/>
            <person name="Puiu D."/>
            <person name="Romero-Severson J."/>
            <person name="Severson D.W."/>
            <person name="Shumway M."/>
            <person name="Sisk P."/>
            <person name="Stolte C."/>
            <person name="Zeng Q."/>
            <person name="Eisenstadt E."/>
            <person name="Fraser-Liggett C."/>
            <person name="Strausberg R."/>
            <person name="Galagan J."/>
            <person name="Birren B."/>
            <person name="Collins F.H."/>
        </authorList>
    </citation>
    <scope>NUCLEOTIDE SEQUENCE [LARGE SCALE GENOMIC DNA]</scope>
    <source>
        <strain evidence="2">JHB</strain>
    </source>
</reference>
<evidence type="ECO:0000313" key="3">
    <source>
        <dbReference type="EnsemblMetazoa" id="CPIJ016022-PA"/>
    </source>
</evidence>
<proteinExistence type="predicted"/>
<feature type="compositionally biased region" description="Basic and acidic residues" evidence="1">
    <location>
        <begin position="38"/>
        <end position="54"/>
    </location>
</feature>
<dbReference type="STRING" id="7176.B0X9G6"/>
<evidence type="ECO:0000313" key="4">
    <source>
        <dbReference type="Proteomes" id="UP000002320"/>
    </source>
</evidence>
<evidence type="ECO:0000313" key="2">
    <source>
        <dbReference type="EMBL" id="EDS43134.1"/>
    </source>
</evidence>
<accession>B0X9G6</accession>
<dbReference type="HOGENOM" id="CLU_1268007_0_0_1"/>
<dbReference type="VEuPathDB" id="VectorBase:CPIJ016022"/>
<protein>
    <submittedName>
        <fullName evidence="2 3">Uncharacterized protein</fullName>
    </submittedName>
</protein>
<name>B0X9G6_CULQU</name>
<dbReference type="Proteomes" id="UP000002320">
    <property type="component" value="Unassembled WGS sequence"/>
</dbReference>
<feature type="compositionally biased region" description="Basic residues" evidence="1">
    <location>
        <begin position="25"/>
        <end position="37"/>
    </location>
</feature>
<dbReference type="EnsemblMetazoa" id="CPIJ016022-RA">
    <property type="protein sequence ID" value="CPIJ016022-PA"/>
    <property type="gene ID" value="CPIJ016022"/>
</dbReference>
<dbReference type="OrthoDB" id="7790848at2759"/>
<evidence type="ECO:0000256" key="1">
    <source>
        <dbReference type="SAM" id="MobiDB-lite"/>
    </source>
</evidence>
<dbReference type="AlphaFoldDB" id="B0X9G6"/>
<dbReference type="eggNOG" id="KOG0652">
    <property type="taxonomic scope" value="Eukaryota"/>
</dbReference>
<sequence length="218" mass="24356">MSLCKFPVTWNIQSSERIAQTALRKFKQKGKKQARPRSYRDGIPRSVETDRAAERGPAGDGRRPCGGGVGLPTEGQAPRDQDYDTTDDTTDVLFARCLVVPEKLKPDDESEQGLYDARVKAMEVDERPTEHYSDFGGLDKQIQKLIEAVVLPMTHKDISKILNNWCRCSSDTLPSSSGTRLHKPRKSRRRLLPARVYAADASSCCICMFGLIWSPGVQ</sequence>
<dbReference type="InParanoid" id="B0X9G6"/>
<organism>
    <name type="scientific">Culex quinquefasciatus</name>
    <name type="common">Southern house mosquito</name>
    <name type="synonym">Culex pungens</name>
    <dbReference type="NCBI Taxonomy" id="7176"/>
    <lineage>
        <taxon>Eukaryota</taxon>
        <taxon>Metazoa</taxon>
        <taxon>Ecdysozoa</taxon>
        <taxon>Arthropoda</taxon>
        <taxon>Hexapoda</taxon>
        <taxon>Insecta</taxon>
        <taxon>Pterygota</taxon>
        <taxon>Neoptera</taxon>
        <taxon>Endopterygota</taxon>
        <taxon>Diptera</taxon>
        <taxon>Nematocera</taxon>
        <taxon>Culicoidea</taxon>
        <taxon>Culicidae</taxon>
        <taxon>Culicinae</taxon>
        <taxon>Culicini</taxon>
        <taxon>Culex</taxon>
        <taxon>Culex</taxon>
    </lineage>
</organism>
<feature type="region of interest" description="Disordered" evidence="1">
    <location>
        <begin position="25"/>
        <end position="86"/>
    </location>
</feature>
<dbReference type="EMBL" id="DS232535">
    <property type="protein sequence ID" value="EDS43134.1"/>
    <property type="molecule type" value="Genomic_DNA"/>
</dbReference>
<reference evidence="3" key="2">
    <citation type="submission" date="2020-05" db="UniProtKB">
        <authorList>
            <consortium name="EnsemblMetazoa"/>
        </authorList>
    </citation>
    <scope>IDENTIFICATION</scope>
    <source>
        <strain evidence="3">JHB</strain>
    </source>
</reference>